<evidence type="ECO:0000256" key="8">
    <source>
        <dbReference type="SAM" id="Coils"/>
    </source>
</evidence>
<keyword evidence="5" id="KW-0010">Activator</keyword>
<feature type="domain" description="Response regulatory" evidence="10">
    <location>
        <begin position="12"/>
        <end position="131"/>
    </location>
</feature>
<dbReference type="InterPro" id="IPR003593">
    <property type="entry name" value="AAA+_ATPase"/>
</dbReference>
<dbReference type="PANTHER" id="PTHR32071">
    <property type="entry name" value="TRANSCRIPTIONAL REGULATORY PROTEIN"/>
    <property type="match status" value="1"/>
</dbReference>
<proteinExistence type="predicted"/>
<dbReference type="InterPro" id="IPR027417">
    <property type="entry name" value="P-loop_NTPase"/>
</dbReference>
<dbReference type="SMART" id="SM00382">
    <property type="entry name" value="AAA"/>
    <property type="match status" value="1"/>
</dbReference>
<dbReference type="PANTHER" id="PTHR32071:SF113">
    <property type="entry name" value="ALGINATE BIOSYNTHESIS TRANSCRIPTIONAL REGULATORY PROTEIN ALGB"/>
    <property type="match status" value="1"/>
</dbReference>
<evidence type="ECO:0000256" key="6">
    <source>
        <dbReference type="ARBA" id="ARBA00023163"/>
    </source>
</evidence>
<evidence type="ECO:0000256" key="4">
    <source>
        <dbReference type="ARBA" id="ARBA00023125"/>
    </source>
</evidence>
<keyword evidence="8" id="KW-0175">Coiled coil</keyword>
<keyword evidence="3" id="KW-0805">Transcription regulation</keyword>
<dbReference type="InterPro" id="IPR002197">
    <property type="entry name" value="HTH_Fis"/>
</dbReference>
<dbReference type="GO" id="GO:0000160">
    <property type="term" value="P:phosphorelay signal transduction system"/>
    <property type="evidence" value="ECO:0007669"/>
    <property type="project" value="InterPro"/>
</dbReference>
<dbReference type="PROSITE" id="PS00676">
    <property type="entry name" value="SIGMA54_INTERACT_2"/>
    <property type="match status" value="1"/>
</dbReference>
<dbReference type="PROSITE" id="PS50110">
    <property type="entry name" value="RESPONSE_REGULATORY"/>
    <property type="match status" value="1"/>
</dbReference>
<dbReference type="InterPro" id="IPR025943">
    <property type="entry name" value="Sigma_54_int_dom_ATP-bd_2"/>
</dbReference>
<keyword evidence="4" id="KW-0238">DNA-binding</keyword>
<feature type="coiled-coil region" evidence="8">
    <location>
        <begin position="133"/>
        <end position="160"/>
    </location>
</feature>
<evidence type="ECO:0000256" key="7">
    <source>
        <dbReference type="PROSITE-ProRule" id="PRU00169"/>
    </source>
</evidence>
<evidence type="ECO:0000256" key="5">
    <source>
        <dbReference type="ARBA" id="ARBA00023159"/>
    </source>
</evidence>
<evidence type="ECO:0000259" key="9">
    <source>
        <dbReference type="PROSITE" id="PS50045"/>
    </source>
</evidence>
<dbReference type="Gene3D" id="3.40.50.2300">
    <property type="match status" value="1"/>
</dbReference>
<dbReference type="InterPro" id="IPR009057">
    <property type="entry name" value="Homeodomain-like_sf"/>
</dbReference>
<keyword evidence="2" id="KW-0067">ATP-binding</keyword>
<organism evidence="11 12">
    <name type="scientific">Fodinibius halophilus</name>
    <dbReference type="NCBI Taxonomy" id="1736908"/>
    <lineage>
        <taxon>Bacteria</taxon>
        <taxon>Pseudomonadati</taxon>
        <taxon>Balneolota</taxon>
        <taxon>Balneolia</taxon>
        <taxon>Balneolales</taxon>
        <taxon>Balneolaceae</taxon>
        <taxon>Fodinibius</taxon>
    </lineage>
</organism>
<dbReference type="InterPro" id="IPR002078">
    <property type="entry name" value="Sigma_54_int"/>
</dbReference>
<dbReference type="SUPFAM" id="SSF46689">
    <property type="entry name" value="Homeodomain-like"/>
    <property type="match status" value="1"/>
</dbReference>
<dbReference type="AlphaFoldDB" id="A0A6M1STR2"/>
<dbReference type="EMBL" id="JAALLS010000002">
    <property type="protein sequence ID" value="NGP87328.1"/>
    <property type="molecule type" value="Genomic_DNA"/>
</dbReference>
<evidence type="ECO:0000256" key="3">
    <source>
        <dbReference type="ARBA" id="ARBA00023015"/>
    </source>
</evidence>
<feature type="domain" description="Sigma-54 factor interaction" evidence="9">
    <location>
        <begin position="161"/>
        <end position="390"/>
    </location>
</feature>
<comment type="caution">
    <text evidence="11">The sequence shown here is derived from an EMBL/GenBank/DDBJ whole genome shotgun (WGS) entry which is preliminary data.</text>
</comment>
<gene>
    <name evidence="11" type="ORF">G3569_03090</name>
</gene>
<dbReference type="RefSeq" id="WP_165265965.1">
    <property type="nucleotide sequence ID" value="NZ_JAALLS010000002.1"/>
</dbReference>
<dbReference type="SUPFAM" id="SSF52172">
    <property type="entry name" value="CheY-like"/>
    <property type="match status" value="1"/>
</dbReference>
<dbReference type="PROSITE" id="PS50045">
    <property type="entry name" value="SIGMA54_INTERACT_4"/>
    <property type="match status" value="1"/>
</dbReference>
<dbReference type="GO" id="GO:0006355">
    <property type="term" value="P:regulation of DNA-templated transcription"/>
    <property type="evidence" value="ECO:0007669"/>
    <property type="project" value="InterPro"/>
</dbReference>
<dbReference type="FunFam" id="3.40.50.300:FF:000006">
    <property type="entry name" value="DNA-binding transcriptional regulator NtrC"/>
    <property type="match status" value="1"/>
</dbReference>
<dbReference type="SMART" id="SM00448">
    <property type="entry name" value="REC"/>
    <property type="match status" value="1"/>
</dbReference>
<dbReference type="InterPro" id="IPR025944">
    <property type="entry name" value="Sigma_54_int_dom_CS"/>
</dbReference>
<evidence type="ECO:0000313" key="11">
    <source>
        <dbReference type="EMBL" id="NGP87328.1"/>
    </source>
</evidence>
<dbReference type="GO" id="GO:0005524">
    <property type="term" value="F:ATP binding"/>
    <property type="evidence" value="ECO:0007669"/>
    <property type="project" value="UniProtKB-KW"/>
</dbReference>
<dbReference type="Pfam" id="PF00072">
    <property type="entry name" value="Response_reg"/>
    <property type="match status" value="1"/>
</dbReference>
<dbReference type="CDD" id="cd00009">
    <property type="entry name" value="AAA"/>
    <property type="match status" value="1"/>
</dbReference>
<evidence type="ECO:0000256" key="1">
    <source>
        <dbReference type="ARBA" id="ARBA00022741"/>
    </source>
</evidence>
<dbReference type="Pfam" id="PF00158">
    <property type="entry name" value="Sigma54_activat"/>
    <property type="match status" value="1"/>
</dbReference>
<sequence>MNILETEKKSGQLLVVDDDEDVLQAAQLFLKQHVSNVDTEKNPHAIPNLIKNNHYDVVLLDMNFTEDVSSGQEGFKWLKKILQIDPSLAVVLITAYGDVEKAVKAIKRGASDFVLKPWKNEKLLATINAALNLTKSRRKVETLETQKKQLSADIDQHYQDIVGQSAVMQNVFETIEKVAKTDANVLITGENGTGKELVARALHRRSNRSEEVFINVDMGAISKNLFESELFGHQKGAFTDARESRAGRFEIASGGTLFLDEIGNLPLPLQPKLLSAIESRTVTRVGGNIPKEIDIRLICATNEPILELVQQQKFREDLLYRINTIQIQLPPLRDRTEDIPLLANHFLEKYAHKYEKEIHALSEPTLNKLGSYRWPGNVRELQHAVERAVIMTEHNILQPEDFLLTSQMDNGDHTLAFSNYNLEQVEKTVIQKALDKNGRNISKSADELGLSRASLYRRMEKYGL</sequence>
<dbReference type="FunFam" id="1.10.8.60:FF:000014">
    <property type="entry name" value="DNA-binding transcriptional regulator NtrC"/>
    <property type="match status" value="1"/>
</dbReference>
<dbReference type="InterPro" id="IPR058031">
    <property type="entry name" value="AAA_lid_NorR"/>
</dbReference>
<keyword evidence="1" id="KW-0547">Nucleotide-binding</keyword>
<dbReference type="SUPFAM" id="SSF52540">
    <property type="entry name" value="P-loop containing nucleoside triphosphate hydrolases"/>
    <property type="match status" value="1"/>
</dbReference>
<feature type="modified residue" description="4-aspartylphosphate" evidence="7">
    <location>
        <position position="61"/>
    </location>
</feature>
<dbReference type="Gene3D" id="1.10.8.60">
    <property type="match status" value="1"/>
</dbReference>
<dbReference type="Pfam" id="PF02954">
    <property type="entry name" value="HTH_8"/>
    <property type="match status" value="1"/>
</dbReference>
<dbReference type="InterPro" id="IPR001789">
    <property type="entry name" value="Sig_transdc_resp-reg_receiver"/>
</dbReference>
<dbReference type="Proteomes" id="UP000479132">
    <property type="component" value="Unassembled WGS sequence"/>
</dbReference>
<evidence type="ECO:0000256" key="2">
    <source>
        <dbReference type="ARBA" id="ARBA00022840"/>
    </source>
</evidence>
<protein>
    <submittedName>
        <fullName evidence="11">Sigma-54-dependent Fis family transcriptional regulator</fullName>
    </submittedName>
</protein>
<accession>A0A6M1STR2</accession>
<dbReference type="Gene3D" id="3.40.50.300">
    <property type="entry name" value="P-loop containing nucleotide triphosphate hydrolases"/>
    <property type="match status" value="1"/>
</dbReference>
<keyword evidence="12" id="KW-1185">Reference proteome</keyword>
<name>A0A6M1STR2_9BACT</name>
<dbReference type="Pfam" id="PF25601">
    <property type="entry name" value="AAA_lid_14"/>
    <property type="match status" value="1"/>
</dbReference>
<evidence type="ECO:0000259" key="10">
    <source>
        <dbReference type="PROSITE" id="PS50110"/>
    </source>
</evidence>
<evidence type="ECO:0000313" key="12">
    <source>
        <dbReference type="Proteomes" id="UP000479132"/>
    </source>
</evidence>
<dbReference type="InterPro" id="IPR011006">
    <property type="entry name" value="CheY-like_superfamily"/>
</dbReference>
<keyword evidence="6" id="KW-0804">Transcription</keyword>
<dbReference type="PROSITE" id="PS00688">
    <property type="entry name" value="SIGMA54_INTERACT_3"/>
    <property type="match status" value="1"/>
</dbReference>
<dbReference type="Gene3D" id="1.10.10.60">
    <property type="entry name" value="Homeodomain-like"/>
    <property type="match status" value="1"/>
</dbReference>
<reference evidence="11 12" key="1">
    <citation type="submission" date="2020-02" db="EMBL/GenBank/DDBJ databases">
        <title>Aliifodinibius halophilus 2W32, complete genome.</title>
        <authorList>
            <person name="Li Y."/>
            <person name="Wu S."/>
        </authorList>
    </citation>
    <scope>NUCLEOTIDE SEQUENCE [LARGE SCALE GENOMIC DNA]</scope>
    <source>
        <strain evidence="11 12">2W32</strain>
    </source>
</reference>
<keyword evidence="7" id="KW-0597">Phosphoprotein</keyword>
<dbReference type="PRINTS" id="PR01590">
    <property type="entry name" value="HTHFIS"/>
</dbReference>
<dbReference type="GO" id="GO:0043565">
    <property type="term" value="F:sequence-specific DNA binding"/>
    <property type="evidence" value="ECO:0007669"/>
    <property type="project" value="InterPro"/>
</dbReference>